<evidence type="ECO:0008006" key="3">
    <source>
        <dbReference type="Google" id="ProtNLM"/>
    </source>
</evidence>
<dbReference type="eggNOG" id="arCOG06115">
    <property type="taxonomic scope" value="Archaea"/>
</dbReference>
<dbReference type="GeneID" id="10277931"/>
<accession>F0T8G3</accession>
<protein>
    <recommendedName>
        <fullName evidence="3">SHOCT domain-containing protein</fullName>
    </recommendedName>
</protein>
<keyword evidence="2" id="KW-1185">Reference proteome</keyword>
<dbReference type="OrthoDB" id="384688at2157"/>
<name>F0T8G3_METLA</name>
<dbReference type="KEGG" id="mel:Metbo_1480"/>
<dbReference type="EMBL" id="CP002551">
    <property type="protein sequence ID" value="ADZ09714.1"/>
    <property type="molecule type" value="Genomic_DNA"/>
</dbReference>
<dbReference type="AlphaFoldDB" id="F0T8G3"/>
<dbReference type="HOGENOM" id="CLU_1425098_0_0_2"/>
<gene>
    <name evidence="1" type="ordered locus">Metbo_1480</name>
</gene>
<evidence type="ECO:0000313" key="2">
    <source>
        <dbReference type="Proteomes" id="UP000007490"/>
    </source>
</evidence>
<dbReference type="RefSeq" id="WP_013645065.1">
    <property type="nucleotide sequence ID" value="NC_015216.1"/>
</dbReference>
<reference evidence="2" key="1">
    <citation type="submission" date="2011-02" db="EMBL/GenBank/DDBJ databases">
        <title>Complete sequence of Methanobacterium sp. AL-21.</title>
        <authorList>
            <consortium name="US DOE Joint Genome Institute"/>
            <person name="Lucas S."/>
            <person name="Copeland A."/>
            <person name="Lapidus A."/>
            <person name="Cheng J.-F."/>
            <person name="Goodwin L."/>
            <person name="Pitluck S."/>
            <person name="Chertkov O."/>
            <person name="Detter J.C."/>
            <person name="Han C."/>
            <person name="Tapia R."/>
            <person name="Land M."/>
            <person name="Hauser L."/>
            <person name="Kyrpides N."/>
            <person name="Ivanova N."/>
            <person name="Mikhailova N."/>
            <person name="Pagani I."/>
            <person name="Cadillo-Quiroz H."/>
            <person name="Imachi H."/>
            <person name="Zinder S."/>
            <person name="Liu W."/>
            <person name="Woyke T."/>
        </authorList>
    </citation>
    <scope>NUCLEOTIDE SEQUENCE [LARGE SCALE GENOMIC DNA]</scope>
    <source>
        <strain evidence="2">AL-21</strain>
    </source>
</reference>
<dbReference type="Proteomes" id="UP000007490">
    <property type="component" value="Chromosome"/>
</dbReference>
<organism evidence="1 2">
    <name type="scientific">Methanobacterium lacus (strain AL-21)</name>
    <dbReference type="NCBI Taxonomy" id="877455"/>
    <lineage>
        <taxon>Archaea</taxon>
        <taxon>Methanobacteriati</taxon>
        <taxon>Methanobacteriota</taxon>
        <taxon>Methanomada group</taxon>
        <taxon>Methanobacteria</taxon>
        <taxon>Methanobacteriales</taxon>
        <taxon>Methanobacteriaceae</taxon>
        <taxon>Methanobacterium</taxon>
    </lineage>
</organism>
<proteinExistence type="predicted"/>
<sequence length="190" mass="21910">MKQNVDKKFNEHKKIMMKKQSGSFKRQFNLQIRETSMGTFGHDRANFNGAVVQVAEDKLIITKKGTFTGRDRGNITLRYLDMISLDEDRGWVLTTVQIRMDGNHTVNLRSNKEEMRNFFTVLKQAVDTCKKCERTKETKAHQIINESKINSNTMSEDPIDKLVKLAKLLDDGLIDENEFANLKANVLKKN</sequence>
<evidence type="ECO:0000313" key="1">
    <source>
        <dbReference type="EMBL" id="ADZ09714.1"/>
    </source>
</evidence>
<reference evidence="1 2" key="2">
    <citation type="journal article" date="2014" name="Int. J. Syst. Evol. Microbiol.">
        <title>Methanobacterium paludis sp. nov. and a novel strain of Methanobacterium lacus isolated from northern peatlands.</title>
        <authorList>
            <person name="Cadillo-Quiroz H."/>
            <person name="Brauer S.L."/>
            <person name="Goodson N."/>
            <person name="Yavitt J.B."/>
            <person name="Zinder S.H."/>
        </authorList>
    </citation>
    <scope>NUCLEOTIDE SEQUENCE [LARGE SCALE GENOMIC DNA]</scope>
    <source>
        <strain evidence="1 2">AL-21</strain>
    </source>
</reference>